<reference evidence="4 5" key="1">
    <citation type="submission" date="2018-05" db="EMBL/GenBank/DDBJ databases">
        <title>Draft Genome Sequences for a Diverse set of 7 Haemophilus Species.</title>
        <authorList>
            <person name="Nichols M."/>
            <person name="Topaz N."/>
            <person name="Wang X."/>
            <person name="Wang X."/>
            <person name="Boxrud D."/>
        </authorList>
    </citation>
    <scope>NUCLEOTIDE SEQUENCE [LARGE SCALE GENOMIC DNA]</scope>
    <source>
        <strain evidence="4 5">C2010039593</strain>
    </source>
</reference>
<dbReference type="AlphaFoldDB" id="A0A369ZBV6"/>
<protein>
    <submittedName>
        <fullName evidence="4">Glycosyltransferase</fullName>
    </submittedName>
</protein>
<sequence>MKTNPLISVIVPIYNVEAYLEKCIESILSQDYTPLEIILVNDGATDGSGEICDKYAKQYENITALHKKNGGLSSARNAGMEIMRGEYVSFIDSDDYIAPDMISTLYADIIKNEADISCISFLNIFPDRKVKNTNLAKKLILSKKEALECFLFNGYLTPCACGKLYKRELWNNVQFPEGRLFEDQLTTYKVIDLAEKVVFNPLPKYFYLKREGSIGHSKFNEKTYDLYKAINEEYAFIVGKYPELKANMSVAKITWEIVFINMMIQADKRWLDKLLIRESRRFARDNIFSVLKCPYINLTRKVQISLFTYVFDTYQKLYDMYKKMKGIT</sequence>
<organism evidence="4 5">
    <name type="scientific">Haemophilus parahaemolyticus</name>
    <dbReference type="NCBI Taxonomy" id="735"/>
    <lineage>
        <taxon>Bacteria</taxon>
        <taxon>Pseudomonadati</taxon>
        <taxon>Pseudomonadota</taxon>
        <taxon>Gammaproteobacteria</taxon>
        <taxon>Pasteurellales</taxon>
        <taxon>Pasteurellaceae</taxon>
        <taxon>Haemophilus</taxon>
    </lineage>
</organism>
<dbReference type="PANTHER" id="PTHR22916:SF51">
    <property type="entry name" value="GLYCOSYLTRANSFERASE EPSH-RELATED"/>
    <property type="match status" value="1"/>
</dbReference>
<evidence type="ECO:0000256" key="2">
    <source>
        <dbReference type="ARBA" id="ARBA00022679"/>
    </source>
</evidence>
<evidence type="ECO:0000313" key="4">
    <source>
        <dbReference type="EMBL" id="RDF01280.1"/>
    </source>
</evidence>
<dbReference type="GO" id="GO:0016758">
    <property type="term" value="F:hexosyltransferase activity"/>
    <property type="evidence" value="ECO:0007669"/>
    <property type="project" value="UniProtKB-ARBA"/>
</dbReference>
<dbReference type="Pfam" id="PF00535">
    <property type="entry name" value="Glycos_transf_2"/>
    <property type="match status" value="1"/>
</dbReference>
<dbReference type="Gene3D" id="3.90.550.10">
    <property type="entry name" value="Spore Coat Polysaccharide Biosynthesis Protein SpsA, Chain A"/>
    <property type="match status" value="1"/>
</dbReference>
<keyword evidence="2 4" id="KW-0808">Transferase</keyword>
<evidence type="ECO:0000256" key="1">
    <source>
        <dbReference type="ARBA" id="ARBA00022676"/>
    </source>
</evidence>
<comment type="caution">
    <text evidence="4">The sequence shown here is derived from an EMBL/GenBank/DDBJ whole genome shotgun (WGS) entry which is preliminary data.</text>
</comment>
<dbReference type="SUPFAM" id="SSF53448">
    <property type="entry name" value="Nucleotide-diphospho-sugar transferases"/>
    <property type="match status" value="1"/>
</dbReference>
<dbReference type="InterPro" id="IPR001173">
    <property type="entry name" value="Glyco_trans_2-like"/>
</dbReference>
<feature type="domain" description="Glycosyltransferase 2-like" evidence="3">
    <location>
        <begin position="8"/>
        <end position="169"/>
    </location>
</feature>
<proteinExistence type="predicted"/>
<dbReference type="InterPro" id="IPR029044">
    <property type="entry name" value="Nucleotide-diphossugar_trans"/>
</dbReference>
<dbReference type="CDD" id="cd00761">
    <property type="entry name" value="Glyco_tranf_GTA_type"/>
    <property type="match status" value="1"/>
</dbReference>
<dbReference type="PANTHER" id="PTHR22916">
    <property type="entry name" value="GLYCOSYLTRANSFERASE"/>
    <property type="match status" value="1"/>
</dbReference>
<dbReference type="EMBL" id="QEQD01000009">
    <property type="protein sequence ID" value="RDF01280.1"/>
    <property type="molecule type" value="Genomic_DNA"/>
</dbReference>
<keyword evidence="1" id="KW-0328">Glycosyltransferase</keyword>
<evidence type="ECO:0000313" key="5">
    <source>
        <dbReference type="Proteomes" id="UP000253999"/>
    </source>
</evidence>
<accession>A0A369ZBV6</accession>
<dbReference type="Proteomes" id="UP000253999">
    <property type="component" value="Unassembled WGS sequence"/>
</dbReference>
<dbReference type="RefSeq" id="WP_111313468.1">
    <property type="nucleotide sequence ID" value="NZ_QEQD01000009.1"/>
</dbReference>
<evidence type="ECO:0000259" key="3">
    <source>
        <dbReference type="Pfam" id="PF00535"/>
    </source>
</evidence>
<gene>
    <name evidence="4" type="ORF">DPV98_08845</name>
</gene>
<name>A0A369ZBV6_HAEPH</name>